<evidence type="ECO:0000313" key="13">
    <source>
        <dbReference type="EMBL" id="GBG71382.1"/>
    </source>
</evidence>
<evidence type="ECO:0000256" key="6">
    <source>
        <dbReference type="ARBA" id="ARBA00022490"/>
    </source>
</evidence>
<evidence type="ECO:0000256" key="9">
    <source>
        <dbReference type="ARBA" id="ARBA00023300"/>
    </source>
</evidence>
<dbReference type="HAMAP" id="MF_00595">
    <property type="entry name" value="PEPcase_type1"/>
    <property type="match status" value="1"/>
</dbReference>
<evidence type="ECO:0000256" key="12">
    <source>
        <dbReference type="PROSITE-ProRule" id="PRU10112"/>
    </source>
</evidence>
<keyword evidence="6" id="KW-0963">Cytoplasm</keyword>
<evidence type="ECO:0000256" key="1">
    <source>
        <dbReference type="ARBA" id="ARBA00001946"/>
    </source>
</evidence>
<dbReference type="NCBIfam" id="NF000584">
    <property type="entry name" value="PRK00009.1"/>
    <property type="match status" value="1"/>
</dbReference>
<dbReference type="GO" id="GO:0006099">
    <property type="term" value="P:tricarboxylic acid cycle"/>
    <property type="evidence" value="ECO:0007669"/>
    <property type="project" value="InterPro"/>
</dbReference>
<keyword evidence="14" id="KW-1185">Reference proteome</keyword>
<comment type="caution">
    <text evidence="13">The sequence shown here is derived from an EMBL/GenBank/DDBJ whole genome shotgun (WGS) entry which is preliminary data.</text>
</comment>
<comment type="catalytic activity">
    <reaction evidence="10">
        <text>oxaloacetate + phosphate = phosphoenolpyruvate + hydrogencarbonate</text>
        <dbReference type="Rhea" id="RHEA:28370"/>
        <dbReference type="ChEBI" id="CHEBI:16452"/>
        <dbReference type="ChEBI" id="CHEBI:17544"/>
        <dbReference type="ChEBI" id="CHEBI:43474"/>
        <dbReference type="ChEBI" id="CHEBI:58702"/>
        <dbReference type="EC" id="4.1.1.31"/>
    </reaction>
</comment>
<dbReference type="InterPro" id="IPR021135">
    <property type="entry name" value="PEP_COase"/>
</dbReference>
<feature type="active site" evidence="12">
    <location>
        <position position="541"/>
    </location>
</feature>
<dbReference type="EC" id="4.1.1.31" evidence="5"/>
<name>A0A388KMV1_CHABU</name>
<evidence type="ECO:0000256" key="2">
    <source>
        <dbReference type="ARBA" id="ARBA00004496"/>
    </source>
</evidence>
<dbReference type="OrthoDB" id="1365747at2759"/>
<dbReference type="InterPro" id="IPR033129">
    <property type="entry name" value="PEPCASE_His_AS"/>
</dbReference>
<organism evidence="13 14">
    <name type="scientific">Chara braunii</name>
    <name type="common">Braun's stonewort</name>
    <dbReference type="NCBI Taxonomy" id="69332"/>
    <lineage>
        <taxon>Eukaryota</taxon>
        <taxon>Viridiplantae</taxon>
        <taxon>Streptophyta</taxon>
        <taxon>Charophyceae</taxon>
        <taxon>Charales</taxon>
        <taxon>Characeae</taxon>
        <taxon>Chara</taxon>
    </lineage>
</organism>
<dbReference type="AlphaFoldDB" id="A0A388KMV1"/>
<proteinExistence type="inferred from homology"/>
<protein>
    <recommendedName>
        <fullName evidence="5">phosphoenolpyruvate carboxylase</fullName>
        <ecNumber evidence="5">4.1.1.31</ecNumber>
    </recommendedName>
</protein>
<keyword evidence="7" id="KW-0460">Magnesium</keyword>
<evidence type="ECO:0000313" key="14">
    <source>
        <dbReference type="Proteomes" id="UP000265515"/>
    </source>
</evidence>
<dbReference type="GO" id="GO:0005829">
    <property type="term" value="C:cytosol"/>
    <property type="evidence" value="ECO:0007669"/>
    <property type="project" value="TreeGrafter"/>
</dbReference>
<dbReference type="GO" id="GO:0015977">
    <property type="term" value="P:carbon fixation"/>
    <property type="evidence" value="ECO:0007669"/>
    <property type="project" value="UniProtKB-KW"/>
</dbReference>
<comment type="subcellular location">
    <subcellularLocation>
        <location evidence="2">Cytoplasm</location>
    </subcellularLocation>
</comment>
<dbReference type="PANTHER" id="PTHR30523:SF33">
    <property type="entry name" value="PHOSPHOENOLPYRUVATE CARBOXYLASE 3"/>
    <property type="match status" value="1"/>
</dbReference>
<dbReference type="OMA" id="RANYEDT"/>
<dbReference type="Pfam" id="PF00311">
    <property type="entry name" value="PEPcase"/>
    <property type="match status" value="1"/>
</dbReference>
<dbReference type="FunFam" id="1.20.1440.90:FF:000001">
    <property type="entry name" value="Phosphoenolpyruvate carboxylase 1"/>
    <property type="match status" value="1"/>
</dbReference>
<dbReference type="SUPFAM" id="SSF51621">
    <property type="entry name" value="Phosphoenolpyruvate/pyruvate domain"/>
    <property type="match status" value="1"/>
</dbReference>
<dbReference type="InterPro" id="IPR015813">
    <property type="entry name" value="Pyrv/PenolPyrv_kinase-like_dom"/>
</dbReference>
<dbReference type="PRINTS" id="PR00150">
    <property type="entry name" value="PEPCARBXLASE"/>
</dbReference>
<keyword evidence="9" id="KW-0120">Carbon dioxide fixation</keyword>
<dbReference type="PROSITE" id="PS00781">
    <property type="entry name" value="PEPCASE_1"/>
    <property type="match status" value="1"/>
</dbReference>
<dbReference type="PANTHER" id="PTHR30523">
    <property type="entry name" value="PHOSPHOENOLPYRUVATE CARBOXYLASE"/>
    <property type="match status" value="1"/>
</dbReference>
<dbReference type="EMBL" id="BFEA01000145">
    <property type="protein sequence ID" value="GBG71382.1"/>
    <property type="molecule type" value="Genomic_DNA"/>
</dbReference>
<feature type="active site" evidence="11">
    <location>
        <position position="109"/>
    </location>
</feature>
<gene>
    <name evidence="13" type="ORF">CBR_g8801</name>
</gene>
<dbReference type="GO" id="GO:0008964">
    <property type="term" value="F:phosphoenolpyruvate carboxylase activity"/>
    <property type="evidence" value="ECO:0007669"/>
    <property type="project" value="UniProtKB-EC"/>
</dbReference>
<evidence type="ECO:0000256" key="5">
    <source>
        <dbReference type="ARBA" id="ARBA00012305"/>
    </source>
</evidence>
<keyword evidence="8" id="KW-0456">Lyase</keyword>
<evidence type="ECO:0000256" key="11">
    <source>
        <dbReference type="PROSITE-ProRule" id="PRU10111"/>
    </source>
</evidence>
<dbReference type="InterPro" id="IPR022805">
    <property type="entry name" value="PEP_COase_bac/pln-type"/>
</dbReference>
<dbReference type="STRING" id="69332.A0A388KMV1"/>
<comment type="similarity">
    <text evidence="3">Belongs to the PEPCase type 1 family.</text>
</comment>
<accession>A0A388KMV1</accession>
<comment type="subunit">
    <text evidence="4">Homotetramer.</text>
</comment>
<sequence length="897" mass="101364">MAATYAETSNVADLDALVEFIDDLPPSDGILLASAFSHMLNLENLAEEVQMVLRRRATTRTGSIADEGSALTESTFAETLDKLVRLGKSKEEIFESLKSQSVDLVLTAHPTQSVRRSILRKHAKIKTTLLRLHEGGSILRPNDKKELIEELHRQIQAAWRTDEIRRVQPTPQDEMRAGMSYLTDTVWNCVPRFLRRVDTALRSIGINERLPYSCKILEFSSWMGGDRDGNPNVTASVTRDVCLLSRLMAANLYYSQIESLMFELSMWRCSAELRSRVESLMREGSRRESVKHYREFWKLVPGMEPYRVILGTVRDRLFNTRERLMHLLQTGISPIPQSDTFTSAEQLMEPLEVCYRSLHETGDHTIADGSLLDFMRQVTCFGLTLVRLDIRQEADRHTEALDAITTYLGFGSYREWSEDQRQEFLVRELRGKRPLFGPDLVHNTEVKEVLDTCRVLAELPADSFGGYVISMSTVPSDVLAVHLLMRECGVKMPLRVVPLYERLQDLNNAPANMERLFSIDWYRNLINGKQEVMIGYSDSGKDAGRLSAAWALFQAQANIVKVAEKFGVKVTLFHGRGGTIGRGGGPTHLAILSQPPGTVNGSLRVTIQGEIIEHSFGEEQLSFRTLERFTSATLEVSLHTPTPPKPEWQKLMEEMSAVATEDFRGVLRDKRFLPYFQAGTPVLEYGRMNIGSRPSKRRSDLGIESLRAIPWVFAWTQTRIHLPVWLGVGAALKYAIEKDPANLDILRRMHSEWPFFRVTLDLVEMVFAKGDPRIASMYDKILVPDELRSLGEEILHNYHLTRDLLLQVAGHSLTLDNNPALKQRIILREPLTTPLNVQQALTLKKMRSWSFNHSGNEGEGERSGVVQLNADTSYAPGLEDTLILTMKGIAAGMQNTG</sequence>
<dbReference type="Gene3D" id="1.20.1440.90">
    <property type="entry name" value="Phosphoenolpyruvate/pyruvate domain"/>
    <property type="match status" value="1"/>
</dbReference>
<evidence type="ECO:0000256" key="8">
    <source>
        <dbReference type="ARBA" id="ARBA00023239"/>
    </source>
</evidence>
<reference evidence="13 14" key="1">
    <citation type="journal article" date="2018" name="Cell">
        <title>The Chara Genome: Secondary Complexity and Implications for Plant Terrestrialization.</title>
        <authorList>
            <person name="Nishiyama T."/>
            <person name="Sakayama H."/>
            <person name="Vries J.D."/>
            <person name="Buschmann H."/>
            <person name="Saint-Marcoux D."/>
            <person name="Ullrich K.K."/>
            <person name="Haas F.B."/>
            <person name="Vanderstraeten L."/>
            <person name="Becker D."/>
            <person name="Lang D."/>
            <person name="Vosolsobe S."/>
            <person name="Rombauts S."/>
            <person name="Wilhelmsson P.K.I."/>
            <person name="Janitza P."/>
            <person name="Kern R."/>
            <person name="Heyl A."/>
            <person name="Rumpler F."/>
            <person name="Villalobos L.I.A.C."/>
            <person name="Clay J.M."/>
            <person name="Skokan R."/>
            <person name="Toyoda A."/>
            <person name="Suzuki Y."/>
            <person name="Kagoshima H."/>
            <person name="Schijlen E."/>
            <person name="Tajeshwar N."/>
            <person name="Catarino B."/>
            <person name="Hetherington A.J."/>
            <person name="Saltykova A."/>
            <person name="Bonnot C."/>
            <person name="Breuninger H."/>
            <person name="Symeonidi A."/>
            <person name="Radhakrishnan G.V."/>
            <person name="Van Nieuwerburgh F."/>
            <person name="Deforce D."/>
            <person name="Chang C."/>
            <person name="Karol K.G."/>
            <person name="Hedrich R."/>
            <person name="Ulvskov P."/>
            <person name="Glockner G."/>
            <person name="Delwiche C.F."/>
            <person name="Petrasek J."/>
            <person name="Van de Peer Y."/>
            <person name="Friml J."/>
            <person name="Beilby M."/>
            <person name="Dolan L."/>
            <person name="Kohara Y."/>
            <person name="Sugano S."/>
            <person name="Fujiyama A."/>
            <person name="Delaux P.-M."/>
            <person name="Quint M."/>
            <person name="TheiBen G."/>
            <person name="Hagemann M."/>
            <person name="Harholt J."/>
            <person name="Dunand C."/>
            <person name="Zachgo S."/>
            <person name="Langdale J."/>
            <person name="Maumus F."/>
            <person name="Straeten D.V.D."/>
            <person name="Gould S.B."/>
            <person name="Rensing S.A."/>
        </authorList>
    </citation>
    <scope>NUCLEOTIDE SEQUENCE [LARGE SCALE GENOMIC DNA]</scope>
    <source>
        <strain evidence="13 14">S276</strain>
    </source>
</reference>
<evidence type="ECO:0000256" key="4">
    <source>
        <dbReference type="ARBA" id="ARBA00011881"/>
    </source>
</evidence>
<dbReference type="PROSITE" id="PS00393">
    <property type="entry name" value="PEPCASE_2"/>
    <property type="match status" value="1"/>
</dbReference>
<dbReference type="Proteomes" id="UP000265515">
    <property type="component" value="Unassembled WGS sequence"/>
</dbReference>
<comment type="cofactor">
    <cofactor evidence="1">
        <name>Mg(2+)</name>
        <dbReference type="ChEBI" id="CHEBI:18420"/>
    </cofactor>
</comment>
<dbReference type="InterPro" id="IPR018129">
    <property type="entry name" value="PEP_COase_Lys_AS"/>
</dbReference>
<evidence type="ECO:0000256" key="10">
    <source>
        <dbReference type="ARBA" id="ARBA00048995"/>
    </source>
</evidence>
<dbReference type="Gramene" id="GBG71382">
    <property type="protein sequence ID" value="GBG71382"/>
    <property type="gene ID" value="CBR_g8801"/>
</dbReference>
<evidence type="ECO:0000256" key="3">
    <source>
        <dbReference type="ARBA" id="ARBA00008346"/>
    </source>
</evidence>
<evidence type="ECO:0000256" key="7">
    <source>
        <dbReference type="ARBA" id="ARBA00022842"/>
    </source>
</evidence>